<gene>
    <name evidence="2" type="ORF">G8770_16430</name>
</gene>
<organism evidence="2 3">
    <name type="scientific">Pseudomaricurvus hydrocarbonicus</name>
    <dbReference type="NCBI Taxonomy" id="1470433"/>
    <lineage>
        <taxon>Bacteria</taxon>
        <taxon>Pseudomonadati</taxon>
        <taxon>Pseudomonadota</taxon>
        <taxon>Gammaproteobacteria</taxon>
        <taxon>Cellvibrionales</taxon>
        <taxon>Cellvibrionaceae</taxon>
        <taxon>Pseudomaricurvus</taxon>
    </lineage>
</organism>
<feature type="transmembrane region" description="Helical" evidence="1">
    <location>
        <begin position="70"/>
        <end position="90"/>
    </location>
</feature>
<feature type="transmembrane region" description="Helical" evidence="1">
    <location>
        <begin position="43"/>
        <end position="63"/>
    </location>
</feature>
<evidence type="ECO:0000256" key="1">
    <source>
        <dbReference type="SAM" id="Phobius"/>
    </source>
</evidence>
<name>A0A9E5MMT9_9GAMM</name>
<keyword evidence="1" id="KW-0472">Membrane</keyword>
<feature type="transmembrane region" description="Helical" evidence="1">
    <location>
        <begin position="96"/>
        <end position="117"/>
    </location>
</feature>
<dbReference type="RefSeq" id="WP_167189252.1">
    <property type="nucleotide sequence ID" value="NZ_JAAONZ010000014.1"/>
</dbReference>
<dbReference type="GO" id="GO:0005886">
    <property type="term" value="C:plasma membrane"/>
    <property type="evidence" value="ECO:0007669"/>
    <property type="project" value="TreeGrafter"/>
</dbReference>
<dbReference type="PANTHER" id="PTHR39594:SF1">
    <property type="entry name" value="PROTEIN YCHQ"/>
    <property type="match status" value="1"/>
</dbReference>
<sequence>MYQLLKHSHIALASVSVAFFALRALWAQQGKLDHVTAWVKRLPHLIDTLLLLTGLSLIALTHITPTDNSWLALKLMLLIAYILLGALGLRYAPSSWRGPCCLLALCSAGAMASLALFKPALW</sequence>
<keyword evidence="1" id="KW-1133">Transmembrane helix</keyword>
<dbReference type="Pfam" id="PF04247">
    <property type="entry name" value="SirB"/>
    <property type="match status" value="1"/>
</dbReference>
<dbReference type="EMBL" id="JAAONZ010000014">
    <property type="protein sequence ID" value="NHO67136.1"/>
    <property type="molecule type" value="Genomic_DNA"/>
</dbReference>
<protein>
    <submittedName>
        <fullName evidence="2">SirB2 family protein</fullName>
    </submittedName>
</protein>
<reference evidence="2" key="1">
    <citation type="submission" date="2020-03" db="EMBL/GenBank/DDBJ databases">
        <authorList>
            <person name="Guo F."/>
        </authorList>
    </citation>
    <scope>NUCLEOTIDE SEQUENCE</scope>
    <source>
        <strain evidence="2">JCM 30134</strain>
    </source>
</reference>
<accession>A0A9E5MMT9</accession>
<keyword evidence="3" id="KW-1185">Reference proteome</keyword>
<dbReference type="PANTHER" id="PTHR39594">
    <property type="entry name" value="PROTEIN YCHQ"/>
    <property type="match status" value="1"/>
</dbReference>
<dbReference type="AlphaFoldDB" id="A0A9E5MMT9"/>
<dbReference type="Proteomes" id="UP000787472">
    <property type="component" value="Unassembled WGS sequence"/>
</dbReference>
<evidence type="ECO:0000313" key="2">
    <source>
        <dbReference type="EMBL" id="NHO67136.1"/>
    </source>
</evidence>
<evidence type="ECO:0000313" key="3">
    <source>
        <dbReference type="Proteomes" id="UP000787472"/>
    </source>
</evidence>
<proteinExistence type="predicted"/>
<dbReference type="InterPro" id="IPR007360">
    <property type="entry name" value="SirB"/>
</dbReference>
<keyword evidence="1" id="KW-0812">Transmembrane</keyword>
<comment type="caution">
    <text evidence="2">The sequence shown here is derived from an EMBL/GenBank/DDBJ whole genome shotgun (WGS) entry which is preliminary data.</text>
</comment>